<feature type="domain" description="Spore protein YkvP/CgeB glycosyl transferase-like" evidence="3">
    <location>
        <begin position="903"/>
        <end position="1046"/>
    </location>
</feature>
<reference evidence="4" key="1">
    <citation type="submission" date="2021-06" db="EMBL/GenBank/DDBJ databases">
        <title>Complete genome sequence of Nocardioides sp. G188.</title>
        <authorList>
            <person name="Im W.-T."/>
        </authorList>
    </citation>
    <scope>NUCLEOTIDE SEQUENCE</scope>
    <source>
        <strain evidence="4">G188</strain>
    </source>
</reference>
<name>A0A975SWN1_9ACTN</name>
<dbReference type="EC" id="2.4.-.-" evidence="4"/>
<evidence type="ECO:0000259" key="2">
    <source>
        <dbReference type="Pfam" id="PF00535"/>
    </source>
</evidence>
<evidence type="ECO:0000259" key="3">
    <source>
        <dbReference type="Pfam" id="PF13524"/>
    </source>
</evidence>
<organism evidence="4 5">
    <name type="scientific">Nocardioides panacis</name>
    <dbReference type="NCBI Taxonomy" id="2849501"/>
    <lineage>
        <taxon>Bacteria</taxon>
        <taxon>Bacillati</taxon>
        <taxon>Actinomycetota</taxon>
        <taxon>Actinomycetes</taxon>
        <taxon>Propionibacteriales</taxon>
        <taxon>Nocardioidaceae</taxon>
        <taxon>Nocardioides</taxon>
    </lineage>
</organism>
<dbReference type="Pfam" id="PF00535">
    <property type="entry name" value="Glycos_transf_2"/>
    <property type="match status" value="2"/>
</dbReference>
<dbReference type="InterPro" id="IPR001173">
    <property type="entry name" value="Glyco_trans_2-like"/>
</dbReference>
<evidence type="ECO:0000313" key="4">
    <source>
        <dbReference type="EMBL" id="QWZ07241.1"/>
    </source>
</evidence>
<dbReference type="GO" id="GO:0016757">
    <property type="term" value="F:glycosyltransferase activity"/>
    <property type="evidence" value="ECO:0007669"/>
    <property type="project" value="UniProtKB-KW"/>
</dbReference>
<feature type="compositionally biased region" description="Polar residues" evidence="1">
    <location>
        <begin position="29"/>
        <end position="38"/>
    </location>
</feature>
<dbReference type="PANTHER" id="PTHR43179">
    <property type="entry name" value="RHAMNOSYLTRANSFERASE WBBL"/>
    <property type="match status" value="1"/>
</dbReference>
<accession>A0A975SWN1</accession>
<dbReference type="InterPro" id="IPR055259">
    <property type="entry name" value="YkvP/CgeB_Glyco_trans-like"/>
</dbReference>
<evidence type="ECO:0000256" key="1">
    <source>
        <dbReference type="SAM" id="MobiDB-lite"/>
    </source>
</evidence>
<dbReference type="Proteomes" id="UP000683575">
    <property type="component" value="Chromosome"/>
</dbReference>
<gene>
    <name evidence="4" type="ORF">KRR39_17455</name>
</gene>
<feature type="domain" description="Glycosyltransferase 2-like" evidence="2">
    <location>
        <begin position="219"/>
        <end position="336"/>
    </location>
</feature>
<sequence length="1059" mass="116036">MFVQQMIASSRGAARRVLDATRRADDSSDQVPDTSAQQADDEQRILASPLFDAGWYAGAAGCSTVPAEAARHYLRHGARRGLWPHPLFVPHHVAVRAPEAVGDADPLVAYLEKRLFKLSPHPLFDLKGYVRAHPESRRHPSGPLGHYVEHGAAQGLAPNPWYTPTPEEPRGLTDWSAARWHEWAARKRLVPRLRTGRLPASHAADLPAPETGGPPPRVSVVVESVRGVDTLARTLRSVVDQVDVRLEIVVVTDGLVPDLDARLAPLPDHVSLVVVRHEGSRASTGLNLALEQLTGDLVAFVAAGESWEPGRLRRLAAACRDGRGVAYDSMLVHRPEKPPVYAAATLPSGTPPVTIATVELTRLVLARAVLDEVGGFDETLRGGWEADFTIRLLSRHEATHVTRVGVERDVEVVAEARRLDPPEQPVPDHSTVPTWSDVAFNRYAIDWERLEQRPSAPDVVSVVIPTHDDWRMTRGSVLTVLASELPAGMSLECVVLDNGSDAATAQMLDSLAARHEGVRVVHAPTNFGYAVGNNLAVGEVTGDTVVFLNNDTKVDPGWLRPLVAQLADPGVQAVQSLLLYPSGTIQSAGVVFPDCGGVPYAFLAGFPVEDAAGLERESFSALTGASLAMRFQDVVALRGFDPLFRNGMEDVDLCLRLARLRPGRCVVEPGSRVTHLESRTAGRFDKVVMNRRLFLDRWDEAAPRDDSAIWVGRGFDVVDHVVRTVISEDRRLCTPEPVLVRSRALVTQHPPRLRWALKNPATQGPWGDAWGDTHFARCLAAALRELGQDVVTDRGSEFYRSTGYLDDVVLTIRGRTEFQPSYGQVNLAWVISHPEMLSWQEATSYDRVLAASESWSKKMSERWGMHIDPLMQATDPVLFHPDRAVADSGPEVLFVGNSRGKRRPMVEDAMAAGLPLSVYGTCWEEFLSPGVLRGEFVPNTDLGAMYASAGVVLNDHWDDMRADGFLSNRLFDAAASGARVVTDDVTGLNHLFGSSVQVARNATELAALVNAPDRDEIFGSLDERRRVAALVHREHSFLTRARVLLDAALAVRAEQERRR</sequence>
<dbReference type="CDD" id="cd00761">
    <property type="entry name" value="Glyco_tranf_GTA_type"/>
    <property type="match status" value="1"/>
</dbReference>
<evidence type="ECO:0000313" key="5">
    <source>
        <dbReference type="Proteomes" id="UP000683575"/>
    </source>
</evidence>
<feature type="domain" description="Glycosyltransferase 2-like" evidence="2">
    <location>
        <begin position="461"/>
        <end position="575"/>
    </location>
</feature>
<proteinExistence type="predicted"/>
<dbReference type="EMBL" id="CP077062">
    <property type="protein sequence ID" value="QWZ07241.1"/>
    <property type="molecule type" value="Genomic_DNA"/>
</dbReference>
<dbReference type="RefSeq" id="WP_216938752.1">
    <property type="nucleotide sequence ID" value="NZ_CP077062.1"/>
</dbReference>
<keyword evidence="5" id="KW-1185">Reference proteome</keyword>
<feature type="region of interest" description="Disordered" evidence="1">
    <location>
        <begin position="21"/>
        <end position="41"/>
    </location>
</feature>
<dbReference type="AlphaFoldDB" id="A0A975SWN1"/>
<dbReference type="KEGG" id="nps:KRR39_17455"/>
<protein>
    <submittedName>
        <fullName evidence="4">Glycosyltransferase</fullName>
        <ecNumber evidence="4">2.4.-.-</ecNumber>
    </submittedName>
</protein>
<keyword evidence="4" id="KW-0328">Glycosyltransferase</keyword>
<dbReference type="PANTHER" id="PTHR43179:SF7">
    <property type="entry name" value="RHAMNOSYLTRANSFERASE WBBL"/>
    <property type="match status" value="1"/>
</dbReference>
<keyword evidence="4" id="KW-0808">Transferase</keyword>
<dbReference type="Pfam" id="PF13524">
    <property type="entry name" value="Glyco_trans_1_2"/>
    <property type="match status" value="1"/>
</dbReference>